<dbReference type="Gene3D" id="3.80.10.10">
    <property type="entry name" value="Ribonuclease Inhibitor"/>
    <property type="match status" value="1"/>
</dbReference>
<evidence type="ECO:0000256" key="1">
    <source>
        <dbReference type="ARBA" id="ARBA00022821"/>
    </source>
</evidence>
<gene>
    <name evidence="3" type="ORF">V8G54_025472</name>
</gene>
<dbReference type="Pfam" id="PF23247">
    <property type="entry name" value="LRR_RPS2"/>
    <property type="match status" value="1"/>
</dbReference>
<evidence type="ECO:0000313" key="3">
    <source>
        <dbReference type="EMBL" id="WVY99402.1"/>
    </source>
</evidence>
<protein>
    <recommendedName>
        <fullName evidence="2">Disease resistance protein At4g27190-like leucine-rich repeats domain-containing protein</fullName>
    </recommendedName>
</protein>
<dbReference type="Proteomes" id="UP001374535">
    <property type="component" value="Chromosome 8"/>
</dbReference>
<proteinExistence type="predicted"/>
<keyword evidence="1" id="KW-0611">Plant defense</keyword>
<evidence type="ECO:0000259" key="2">
    <source>
        <dbReference type="Pfam" id="PF23247"/>
    </source>
</evidence>
<reference evidence="3 4" key="1">
    <citation type="journal article" date="2023" name="Life. Sci Alliance">
        <title>Evolutionary insights into 3D genome organization and epigenetic landscape of Vigna mungo.</title>
        <authorList>
            <person name="Junaid A."/>
            <person name="Singh B."/>
            <person name="Bhatia S."/>
        </authorList>
    </citation>
    <scope>NUCLEOTIDE SEQUENCE [LARGE SCALE GENOMIC DNA]</scope>
    <source>
        <strain evidence="3">Urdbean</strain>
    </source>
</reference>
<accession>A0AAQ3RND2</accession>
<dbReference type="EMBL" id="CP144693">
    <property type="protein sequence ID" value="WVY99402.1"/>
    <property type="molecule type" value="Genomic_DNA"/>
</dbReference>
<evidence type="ECO:0000313" key="4">
    <source>
        <dbReference type="Proteomes" id="UP001374535"/>
    </source>
</evidence>
<dbReference type="PANTHER" id="PTHR33463:SF136">
    <property type="entry name" value="NB-ARC DOMAIN-CONTAINING PROTEIN"/>
    <property type="match status" value="1"/>
</dbReference>
<feature type="domain" description="Disease resistance protein At4g27190-like leucine-rich repeats" evidence="2">
    <location>
        <begin position="102"/>
        <end position="204"/>
    </location>
</feature>
<dbReference type="AlphaFoldDB" id="A0AAQ3RND2"/>
<dbReference type="SUPFAM" id="SSF52058">
    <property type="entry name" value="L domain-like"/>
    <property type="match status" value="1"/>
</dbReference>
<name>A0AAQ3RND2_VIGMU</name>
<sequence>MHRLKELSLISVESVDFVNQFPYKMPNLQKLKLTSTYRFKDLEPRANFASHERLRITLELKELVLWNLRIKDLTGVPIVRKLELLRLVFCNQLNNLGPSSVSLTYLTYLEVKDCEGLKYLTAPSTTKSTVQLKTLKVINCSKVEEIVSNELSEEGTVMKIVFSKLITIELVGLKNMRSFCSYKDCEFEFPSLEILIVRDCLKMEKFSEREPITPKLKNVFGVEGDEKAKWHWETYQPSLLHQHPPPTHHHSPGSTQPILLLFSHTEPTFLLLLSIT</sequence>
<dbReference type="InterPro" id="IPR057135">
    <property type="entry name" value="At4g27190-like_LRR"/>
</dbReference>
<dbReference type="InterPro" id="IPR032675">
    <property type="entry name" value="LRR_dom_sf"/>
</dbReference>
<organism evidence="3 4">
    <name type="scientific">Vigna mungo</name>
    <name type="common">Black gram</name>
    <name type="synonym">Phaseolus mungo</name>
    <dbReference type="NCBI Taxonomy" id="3915"/>
    <lineage>
        <taxon>Eukaryota</taxon>
        <taxon>Viridiplantae</taxon>
        <taxon>Streptophyta</taxon>
        <taxon>Embryophyta</taxon>
        <taxon>Tracheophyta</taxon>
        <taxon>Spermatophyta</taxon>
        <taxon>Magnoliopsida</taxon>
        <taxon>eudicotyledons</taxon>
        <taxon>Gunneridae</taxon>
        <taxon>Pentapetalae</taxon>
        <taxon>rosids</taxon>
        <taxon>fabids</taxon>
        <taxon>Fabales</taxon>
        <taxon>Fabaceae</taxon>
        <taxon>Papilionoideae</taxon>
        <taxon>50 kb inversion clade</taxon>
        <taxon>NPAAA clade</taxon>
        <taxon>indigoferoid/millettioid clade</taxon>
        <taxon>Phaseoleae</taxon>
        <taxon>Vigna</taxon>
    </lineage>
</organism>
<dbReference type="PANTHER" id="PTHR33463">
    <property type="entry name" value="NB-ARC DOMAIN-CONTAINING PROTEIN-RELATED"/>
    <property type="match status" value="1"/>
</dbReference>
<keyword evidence="4" id="KW-1185">Reference proteome</keyword>
<dbReference type="InterPro" id="IPR050905">
    <property type="entry name" value="Plant_NBS-LRR"/>
</dbReference>